<gene>
    <name evidence="2" type="ORF">UA08_07002</name>
</gene>
<organism evidence="2 3">
    <name type="scientific">Talaromyces atroroseus</name>
    <dbReference type="NCBI Taxonomy" id="1441469"/>
    <lineage>
        <taxon>Eukaryota</taxon>
        <taxon>Fungi</taxon>
        <taxon>Dikarya</taxon>
        <taxon>Ascomycota</taxon>
        <taxon>Pezizomycotina</taxon>
        <taxon>Eurotiomycetes</taxon>
        <taxon>Eurotiomycetidae</taxon>
        <taxon>Eurotiales</taxon>
        <taxon>Trichocomaceae</taxon>
        <taxon>Talaromyces</taxon>
        <taxon>Talaromyces sect. Trachyspermi</taxon>
    </lineage>
</organism>
<accession>A0A225AWE3</accession>
<proteinExistence type="predicted"/>
<feature type="signal peptide" evidence="1">
    <location>
        <begin position="1"/>
        <end position="19"/>
    </location>
</feature>
<dbReference type="Proteomes" id="UP000214365">
    <property type="component" value="Unassembled WGS sequence"/>
</dbReference>
<dbReference type="AlphaFoldDB" id="A0A225AWE3"/>
<dbReference type="RefSeq" id="XP_020117938.1">
    <property type="nucleotide sequence ID" value="XM_020261895.1"/>
</dbReference>
<dbReference type="STRING" id="1441469.A0A225AWE3"/>
<dbReference type="GeneID" id="31006758"/>
<evidence type="ECO:0000313" key="3">
    <source>
        <dbReference type="Proteomes" id="UP000214365"/>
    </source>
</evidence>
<comment type="caution">
    <text evidence="2">The sequence shown here is derived from an EMBL/GenBank/DDBJ whole genome shotgun (WGS) entry which is preliminary data.</text>
</comment>
<keyword evidence="1" id="KW-0732">Signal</keyword>
<sequence>MKIFATLLFLLCSAVAVVATTTSQSESAQQSIIITQSDVAIHSMADDPLRTQSNRWLSPLIGLKTFTEDVGARVTLRPRLKARNEGTLGQAPWYGMAFGLACTTLAALMLG</sequence>
<evidence type="ECO:0000256" key="1">
    <source>
        <dbReference type="SAM" id="SignalP"/>
    </source>
</evidence>
<evidence type="ECO:0000313" key="2">
    <source>
        <dbReference type="EMBL" id="OKL57817.1"/>
    </source>
</evidence>
<keyword evidence="3" id="KW-1185">Reference proteome</keyword>
<reference evidence="2 3" key="1">
    <citation type="submission" date="2015-06" db="EMBL/GenBank/DDBJ databases">
        <title>Talaromyces atroroseus IBT 11181 draft genome.</title>
        <authorList>
            <person name="Rasmussen K.B."/>
            <person name="Rasmussen S."/>
            <person name="Petersen B."/>
            <person name="Sicheritz-Ponten T."/>
            <person name="Mortensen U.H."/>
            <person name="Thrane U."/>
        </authorList>
    </citation>
    <scope>NUCLEOTIDE SEQUENCE [LARGE SCALE GENOMIC DNA]</scope>
    <source>
        <strain evidence="2 3">IBT 11181</strain>
    </source>
</reference>
<name>A0A225AWE3_TALAT</name>
<feature type="chain" id="PRO_5012985462" evidence="1">
    <location>
        <begin position="20"/>
        <end position="111"/>
    </location>
</feature>
<dbReference type="OrthoDB" id="4225217at2759"/>
<protein>
    <submittedName>
        <fullName evidence="2">Uncharacterized protein</fullName>
    </submittedName>
</protein>
<dbReference type="EMBL" id="LFMY01000011">
    <property type="protein sequence ID" value="OKL57817.1"/>
    <property type="molecule type" value="Genomic_DNA"/>
</dbReference>